<evidence type="ECO:0000313" key="3">
    <source>
        <dbReference type="EMBL" id="MCH8616969.1"/>
    </source>
</evidence>
<evidence type="ECO:0000256" key="1">
    <source>
        <dbReference type="ARBA" id="ARBA00007689"/>
    </source>
</evidence>
<organism evidence="3 4">
    <name type="scientific">Sphingomonas telluris</name>
    <dbReference type="NCBI Taxonomy" id="2907998"/>
    <lineage>
        <taxon>Bacteria</taxon>
        <taxon>Pseudomonadati</taxon>
        <taxon>Pseudomonadota</taxon>
        <taxon>Alphaproteobacteria</taxon>
        <taxon>Sphingomonadales</taxon>
        <taxon>Sphingomonadaceae</taxon>
        <taxon>Sphingomonas</taxon>
    </lineage>
</organism>
<protein>
    <submittedName>
        <fullName evidence="3">YciI-like protein</fullName>
    </submittedName>
</protein>
<dbReference type="Gene3D" id="3.30.70.1060">
    <property type="entry name" value="Dimeric alpha+beta barrel"/>
    <property type="match status" value="1"/>
</dbReference>
<dbReference type="Proteomes" id="UP001203058">
    <property type="component" value="Unassembled WGS sequence"/>
</dbReference>
<accession>A0ABS9VR19</accession>
<dbReference type="NCBIfam" id="NF009508">
    <property type="entry name" value="PRK12866.1"/>
    <property type="match status" value="1"/>
</dbReference>
<feature type="domain" description="YCII-related" evidence="2">
    <location>
        <begin position="4"/>
        <end position="87"/>
    </location>
</feature>
<dbReference type="PANTHER" id="PTHR33606:SF3">
    <property type="entry name" value="PROTEIN YCII"/>
    <property type="match status" value="1"/>
</dbReference>
<evidence type="ECO:0000259" key="2">
    <source>
        <dbReference type="Pfam" id="PF03795"/>
    </source>
</evidence>
<proteinExistence type="inferred from homology"/>
<sequence>MKHFLLFYETSPDYLERRPEFRGAHLKLAWEAAERGEIIVAGALADPPDGAVLMFQGEGRSVAETFAQADPYVQNGLITRWHVREWTTVIGDIAATPVR</sequence>
<evidence type="ECO:0000313" key="4">
    <source>
        <dbReference type="Proteomes" id="UP001203058"/>
    </source>
</evidence>
<dbReference type="InterPro" id="IPR011008">
    <property type="entry name" value="Dimeric_a/b-barrel"/>
</dbReference>
<dbReference type="Pfam" id="PF03795">
    <property type="entry name" value="YCII"/>
    <property type="match status" value="1"/>
</dbReference>
<dbReference type="PANTHER" id="PTHR33606">
    <property type="entry name" value="PROTEIN YCII"/>
    <property type="match status" value="1"/>
</dbReference>
<comment type="similarity">
    <text evidence="1">Belongs to the YciI family.</text>
</comment>
<dbReference type="SUPFAM" id="SSF54909">
    <property type="entry name" value="Dimeric alpha+beta barrel"/>
    <property type="match status" value="1"/>
</dbReference>
<name>A0ABS9VR19_9SPHN</name>
<keyword evidence="4" id="KW-1185">Reference proteome</keyword>
<reference evidence="3 4" key="1">
    <citation type="submission" date="2022-03" db="EMBL/GenBank/DDBJ databases">
        <authorList>
            <person name="Jo J.-H."/>
            <person name="Im W.-T."/>
        </authorList>
    </citation>
    <scope>NUCLEOTIDE SEQUENCE [LARGE SCALE GENOMIC DNA]</scope>
    <source>
        <strain evidence="3 4">SM33</strain>
    </source>
</reference>
<gene>
    <name evidence="3" type="ORF">LZ016_12785</name>
</gene>
<dbReference type="InterPro" id="IPR051807">
    <property type="entry name" value="Sec-metab_biosynth-assoc"/>
</dbReference>
<dbReference type="EMBL" id="JAKZHW010000002">
    <property type="protein sequence ID" value="MCH8616969.1"/>
    <property type="molecule type" value="Genomic_DNA"/>
</dbReference>
<dbReference type="RefSeq" id="WP_241447847.1">
    <property type="nucleotide sequence ID" value="NZ_JAKZHW010000002.1"/>
</dbReference>
<dbReference type="InterPro" id="IPR005545">
    <property type="entry name" value="YCII"/>
</dbReference>
<comment type="caution">
    <text evidence="3">The sequence shown here is derived from an EMBL/GenBank/DDBJ whole genome shotgun (WGS) entry which is preliminary data.</text>
</comment>